<evidence type="ECO:0000256" key="5">
    <source>
        <dbReference type="ARBA" id="ARBA00023242"/>
    </source>
</evidence>
<keyword evidence="4" id="KW-0804">Transcription</keyword>
<dbReference type="SUPFAM" id="SSF47459">
    <property type="entry name" value="HLH, helix-loop-helix DNA-binding domain"/>
    <property type="match status" value="1"/>
</dbReference>
<dbReference type="OrthoDB" id="785070at2759"/>
<dbReference type="InterPro" id="IPR011598">
    <property type="entry name" value="bHLH_dom"/>
</dbReference>
<evidence type="ECO:0000313" key="7">
    <source>
        <dbReference type="EMBL" id="MQL83664.1"/>
    </source>
</evidence>
<evidence type="ECO:0000256" key="4">
    <source>
        <dbReference type="ARBA" id="ARBA00023163"/>
    </source>
</evidence>
<dbReference type="EMBL" id="NMUH01000710">
    <property type="protein sequence ID" value="MQL83664.1"/>
    <property type="molecule type" value="Genomic_DNA"/>
</dbReference>
<dbReference type="InterPro" id="IPR045843">
    <property type="entry name" value="IND-like"/>
</dbReference>
<comment type="subcellular location">
    <subcellularLocation>
        <location evidence="1">Nucleus</location>
    </subcellularLocation>
</comment>
<dbReference type="AlphaFoldDB" id="A0A843UPC2"/>
<feature type="domain" description="BHLH" evidence="6">
    <location>
        <begin position="172"/>
        <end position="221"/>
    </location>
</feature>
<keyword evidence="3" id="KW-0805">Transcription regulation</keyword>
<name>A0A843UPC2_COLES</name>
<dbReference type="GO" id="GO:0005634">
    <property type="term" value="C:nucleus"/>
    <property type="evidence" value="ECO:0007669"/>
    <property type="project" value="UniProtKB-SubCell"/>
</dbReference>
<evidence type="ECO:0000256" key="1">
    <source>
        <dbReference type="ARBA" id="ARBA00004123"/>
    </source>
</evidence>
<dbReference type="PROSITE" id="PS50888">
    <property type="entry name" value="BHLH"/>
    <property type="match status" value="1"/>
</dbReference>
<accession>A0A843UPC2</accession>
<evidence type="ECO:0000313" key="8">
    <source>
        <dbReference type="Proteomes" id="UP000652761"/>
    </source>
</evidence>
<sequence>MAWRQPKPPAGLGVSCQLGKTGMGGTFRRFSLELPRARLSPRLLAILLVHRMLERKPRDVVNSTVWSAPNIPEDFSWPASVSGAAANPPGVLSGFSGISSLHTRRGGGPGAGGGGGEAVSAEAMMTTEVAGQKRRGDGFLGCEGGGHIGCIAGGGAASSKRLKAAGYGGGVAAAARGSIPVKEKKDKIGERVTALQQLVSPYGKTDTASVLQEATGYIKFLHEQLQVLSAPYLGGNTPTGKLQEADKYSLRSRGLCLMPVASTLAIARGNGADIWAPINTHRA</sequence>
<organism evidence="7 8">
    <name type="scientific">Colocasia esculenta</name>
    <name type="common">Wild taro</name>
    <name type="synonym">Arum esculentum</name>
    <dbReference type="NCBI Taxonomy" id="4460"/>
    <lineage>
        <taxon>Eukaryota</taxon>
        <taxon>Viridiplantae</taxon>
        <taxon>Streptophyta</taxon>
        <taxon>Embryophyta</taxon>
        <taxon>Tracheophyta</taxon>
        <taxon>Spermatophyta</taxon>
        <taxon>Magnoliopsida</taxon>
        <taxon>Liliopsida</taxon>
        <taxon>Araceae</taxon>
        <taxon>Aroideae</taxon>
        <taxon>Colocasieae</taxon>
        <taxon>Colocasia</taxon>
    </lineage>
</organism>
<dbReference type="CDD" id="cd11393">
    <property type="entry name" value="bHLH_AtbHLH_like"/>
    <property type="match status" value="1"/>
</dbReference>
<gene>
    <name evidence="7" type="ORF">Taro_016161</name>
</gene>
<protein>
    <recommendedName>
        <fullName evidence="6">BHLH domain-containing protein</fullName>
    </recommendedName>
</protein>
<dbReference type="InterPro" id="IPR036638">
    <property type="entry name" value="HLH_DNA-bd_sf"/>
</dbReference>
<proteinExistence type="inferred from homology"/>
<dbReference type="PANTHER" id="PTHR16223:SF249">
    <property type="entry name" value="TRANSCRIPTION FACTOR BHLH154"/>
    <property type="match status" value="1"/>
</dbReference>
<keyword evidence="8" id="KW-1185">Reference proteome</keyword>
<comment type="similarity">
    <text evidence="2">Belongs to the bHLH protein family.</text>
</comment>
<dbReference type="GO" id="GO:0000981">
    <property type="term" value="F:DNA-binding transcription factor activity, RNA polymerase II-specific"/>
    <property type="evidence" value="ECO:0007669"/>
    <property type="project" value="TreeGrafter"/>
</dbReference>
<dbReference type="GO" id="GO:0046983">
    <property type="term" value="F:protein dimerization activity"/>
    <property type="evidence" value="ECO:0007669"/>
    <property type="project" value="InterPro"/>
</dbReference>
<comment type="caution">
    <text evidence="7">The sequence shown here is derived from an EMBL/GenBank/DDBJ whole genome shotgun (WGS) entry which is preliminary data.</text>
</comment>
<dbReference type="InterPro" id="IPR045239">
    <property type="entry name" value="bHLH95_bHLH"/>
</dbReference>
<dbReference type="Proteomes" id="UP000652761">
    <property type="component" value="Unassembled WGS sequence"/>
</dbReference>
<dbReference type="GO" id="GO:0000978">
    <property type="term" value="F:RNA polymerase II cis-regulatory region sequence-specific DNA binding"/>
    <property type="evidence" value="ECO:0007669"/>
    <property type="project" value="TreeGrafter"/>
</dbReference>
<keyword evidence="5" id="KW-0539">Nucleus</keyword>
<dbReference type="PANTHER" id="PTHR16223">
    <property type="entry name" value="TRANSCRIPTION FACTOR BHLH83-RELATED"/>
    <property type="match status" value="1"/>
</dbReference>
<evidence type="ECO:0000256" key="2">
    <source>
        <dbReference type="ARBA" id="ARBA00005510"/>
    </source>
</evidence>
<dbReference type="Gene3D" id="4.10.280.10">
    <property type="entry name" value="Helix-loop-helix DNA-binding domain"/>
    <property type="match status" value="1"/>
</dbReference>
<evidence type="ECO:0000256" key="3">
    <source>
        <dbReference type="ARBA" id="ARBA00023015"/>
    </source>
</evidence>
<reference evidence="7" key="1">
    <citation type="submission" date="2017-07" db="EMBL/GenBank/DDBJ databases">
        <title>Taro Niue Genome Assembly and Annotation.</title>
        <authorList>
            <person name="Atibalentja N."/>
            <person name="Keating K."/>
            <person name="Fields C.J."/>
        </authorList>
    </citation>
    <scope>NUCLEOTIDE SEQUENCE</scope>
    <source>
        <strain evidence="7">Niue_2</strain>
        <tissue evidence="7">Leaf</tissue>
    </source>
</reference>
<evidence type="ECO:0000259" key="6">
    <source>
        <dbReference type="PROSITE" id="PS50888"/>
    </source>
</evidence>